<evidence type="ECO:0000256" key="1">
    <source>
        <dbReference type="SAM" id="MobiDB-lite"/>
    </source>
</evidence>
<evidence type="ECO:0000313" key="4">
    <source>
        <dbReference type="Proteomes" id="UP001373196"/>
    </source>
</evidence>
<evidence type="ECO:0000259" key="2">
    <source>
        <dbReference type="PROSITE" id="PS50878"/>
    </source>
</evidence>
<dbReference type="Pfam" id="PF00078">
    <property type="entry name" value="RVT_1"/>
    <property type="match status" value="1"/>
</dbReference>
<dbReference type="InterPro" id="IPR043502">
    <property type="entry name" value="DNA/RNA_pol_sf"/>
</dbReference>
<dbReference type="InterPro" id="IPR000477">
    <property type="entry name" value="RT_dom"/>
</dbReference>
<organism evidence="3 4">
    <name type="scientific">Faecalibacterium wellingii</name>
    <dbReference type="NCBI Taxonomy" id="2929491"/>
    <lineage>
        <taxon>Bacteria</taxon>
        <taxon>Bacillati</taxon>
        <taxon>Bacillota</taxon>
        <taxon>Clostridia</taxon>
        <taxon>Eubacteriales</taxon>
        <taxon>Oscillospiraceae</taxon>
        <taxon>Faecalibacterium</taxon>
    </lineage>
</organism>
<feature type="compositionally biased region" description="Basic and acidic residues" evidence="1">
    <location>
        <begin position="400"/>
        <end position="418"/>
    </location>
</feature>
<dbReference type="CDD" id="cd01651">
    <property type="entry name" value="RT_G2_intron"/>
    <property type="match status" value="1"/>
</dbReference>
<dbReference type="SUPFAM" id="SSF56672">
    <property type="entry name" value="DNA/RNA polymerases"/>
    <property type="match status" value="1"/>
</dbReference>
<keyword evidence="3" id="KW-0548">Nucleotidyltransferase</keyword>
<gene>
    <name evidence="3" type="ORF">WF834_06440</name>
</gene>
<dbReference type="InterPro" id="IPR051083">
    <property type="entry name" value="GrpII_Intron_Splice-Mob/Def"/>
</dbReference>
<keyword evidence="3" id="KW-0808">Transferase</keyword>
<dbReference type="PANTHER" id="PTHR34047">
    <property type="entry name" value="NUCLEAR INTRON MATURASE 1, MITOCHONDRIAL-RELATED"/>
    <property type="match status" value="1"/>
</dbReference>
<feature type="region of interest" description="Disordered" evidence="1">
    <location>
        <begin position="377"/>
        <end position="418"/>
    </location>
</feature>
<accession>A0AB35Y6B0</accession>
<keyword evidence="3" id="KW-0695">RNA-directed DNA polymerase</keyword>
<dbReference type="AlphaFoldDB" id="A0AB35Y6B0"/>
<proteinExistence type="predicted"/>
<evidence type="ECO:0000313" key="3">
    <source>
        <dbReference type="EMBL" id="MEJ5195820.1"/>
    </source>
</evidence>
<sequence length="418" mass="49831">MSEDQTLNLSDFANVIDFNSLYQSYTEARKGKRWKYAVCKYEVNVLENLMFVHFMLSAHKYRLSPYNCFIVKEPKERLIMYNSFRDKIVQHSLCDNVLEPYLSKTFIYDNYASQKGKGTHFGLDRLKYFMSRYYRQNGADGWVLKCDIRKYFYSINHDVLKEQLRRLIKDRDVLWLLDMIIDSTEGPGIPIGNHTSQWFAVLYLSGMDHMIKERLGIKMYGRYMDDFYLIHPDKDYLRYCLEEIKKYLVPLGLELNQKTAIFPLTQGIDFLGFRTYLTDTGKVVRKVRRESKNRIQRKLKKYRHLLDEGRIDFETILQSYSSWTGHAEHGNSYHLIRKTDDLFFNLFKNELEGLTYGKITIRFARWKRCQVDEHKIQRESDQVDRGNPGHSQRPNGPGSRENDHPEMLRREGIFEPEQ</sequence>
<dbReference type="PANTHER" id="PTHR34047:SF8">
    <property type="entry name" value="PROTEIN YKFC"/>
    <property type="match status" value="1"/>
</dbReference>
<dbReference type="PROSITE" id="PS50878">
    <property type="entry name" value="RT_POL"/>
    <property type="match status" value="1"/>
</dbReference>
<dbReference type="RefSeq" id="WP_339395291.1">
    <property type="nucleotide sequence ID" value="NZ_JBBFGL010000005.1"/>
</dbReference>
<feature type="domain" description="Reverse transcriptase" evidence="2">
    <location>
        <begin position="1"/>
        <end position="275"/>
    </location>
</feature>
<name>A0AB35Y6B0_9FIRM</name>
<protein>
    <submittedName>
        <fullName evidence="3">Reverse transcriptase/maturase family protein</fullName>
    </submittedName>
</protein>
<reference evidence="3" key="1">
    <citation type="submission" date="2024-03" db="EMBL/GenBank/DDBJ databases">
        <authorList>
            <person name="Plomp N."/>
            <person name="Harmsen H.J."/>
        </authorList>
    </citation>
    <scope>NUCLEOTIDE SEQUENCE</scope>
    <source>
        <strain evidence="3">HTF-128</strain>
    </source>
</reference>
<comment type="caution">
    <text evidence="3">The sequence shown here is derived from an EMBL/GenBank/DDBJ whole genome shotgun (WGS) entry which is preliminary data.</text>
</comment>
<dbReference type="EMBL" id="JBBFGL010000005">
    <property type="protein sequence ID" value="MEJ5195820.1"/>
    <property type="molecule type" value="Genomic_DNA"/>
</dbReference>
<dbReference type="GO" id="GO:0003964">
    <property type="term" value="F:RNA-directed DNA polymerase activity"/>
    <property type="evidence" value="ECO:0007669"/>
    <property type="project" value="UniProtKB-KW"/>
</dbReference>
<dbReference type="Proteomes" id="UP001373196">
    <property type="component" value="Unassembled WGS sequence"/>
</dbReference>